<organism evidence="2 3">
    <name type="scientific">Nitratireductor arenosus</name>
    <dbReference type="NCBI Taxonomy" id="2682096"/>
    <lineage>
        <taxon>Bacteria</taxon>
        <taxon>Pseudomonadati</taxon>
        <taxon>Pseudomonadota</taxon>
        <taxon>Alphaproteobacteria</taxon>
        <taxon>Hyphomicrobiales</taxon>
        <taxon>Phyllobacteriaceae</taxon>
        <taxon>Nitratireductor</taxon>
    </lineage>
</organism>
<dbReference type="Gene3D" id="3.30.1150.10">
    <property type="match status" value="1"/>
</dbReference>
<comment type="caution">
    <text evidence="2">The sequence shown here is derived from an EMBL/GenBank/DDBJ whole genome shotgun (WGS) entry which is preliminary data.</text>
</comment>
<evidence type="ECO:0008006" key="4">
    <source>
        <dbReference type="Google" id="ProtNLM"/>
    </source>
</evidence>
<feature type="region of interest" description="Disordered" evidence="1">
    <location>
        <begin position="49"/>
        <end position="257"/>
    </location>
</feature>
<keyword evidence="3" id="KW-1185">Reference proteome</keyword>
<feature type="compositionally biased region" description="Basic and acidic residues" evidence="1">
    <location>
        <begin position="192"/>
        <end position="210"/>
    </location>
</feature>
<gene>
    <name evidence="2" type="ORF">GN330_03740</name>
</gene>
<dbReference type="AlphaFoldDB" id="A0A844Q8D4"/>
<feature type="compositionally biased region" description="Basic and acidic residues" evidence="1">
    <location>
        <begin position="49"/>
        <end position="81"/>
    </location>
</feature>
<accession>A0A844Q8D4</accession>
<protein>
    <recommendedName>
        <fullName evidence="4">Cell division and transport-associated protein TolA</fullName>
    </recommendedName>
</protein>
<evidence type="ECO:0000256" key="1">
    <source>
        <dbReference type="SAM" id="MobiDB-lite"/>
    </source>
</evidence>
<evidence type="ECO:0000313" key="2">
    <source>
        <dbReference type="EMBL" id="MVA96356.1"/>
    </source>
</evidence>
<dbReference type="RefSeq" id="WP_156711306.1">
    <property type="nucleotide sequence ID" value="NZ_WPHG01000001.1"/>
</dbReference>
<proteinExistence type="predicted"/>
<feature type="compositionally biased region" description="Basic and acidic residues" evidence="1">
    <location>
        <begin position="140"/>
        <end position="154"/>
    </location>
</feature>
<reference evidence="2 3" key="1">
    <citation type="submission" date="2019-12" db="EMBL/GenBank/DDBJ databases">
        <title>Nitratireductor arenosus sp. nov., Isolated from sea sand, Jeju island, South Korea.</title>
        <authorList>
            <person name="Kim W."/>
        </authorList>
    </citation>
    <scope>NUCLEOTIDE SEQUENCE [LARGE SCALE GENOMIC DNA]</scope>
    <source>
        <strain evidence="2 3">CAU 1489</strain>
    </source>
</reference>
<dbReference type="Proteomes" id="UP000463224">
    <property type="component" value="Unassembled WGS sequence"/>
</dbReference>
<evidence type="ECO:0000313" key="3">
    <source>
        <dbReference type="Proteomes" id="UP000463224"/>
    </source>
</evidence>
<feature type="compositionally biased region" description="Basic and acidic residues" evidence="1">
    <location>
        <begin position="247"/>
        <end position="257"/>
    </location>
</feature>
<dbReference type="EMBL" id="WPHG01000001">
    <property type="protein sequence ID" value="MVA96356.1"/>
    <property type="molecule type" value="Genomic_DNA"/>
</dbReference>
<name>A0A844Q8D4_9HYPH</name>
<sequence>MRTGLVTSTALHAVLLGFGLVTLSAPRAYEVAEEQAVMVDTIPVEEWTRLQTGDKDAPAEDKPAPLPTERPDVVENAERVGENSVDTDAPPVPEAKPKPVETAALPEPQPEPEPEPDPTPDPAPTQPDEAAPAPVPATEIRPEPQPKQDVKPDPAPEAIAAESPEADAAELPDSAPAPQARPTPPEAQTAKAPDRKDADKPKAEQARKPQSESTENLLDDVAALLNKEKPSGGGAKRSNREASLGAETKRPAEKLSRSEMDALRQRLGGCWSLPAGIVDYELLKVSVRFRLDRAGNLDGPPELIKGGASSGPGRTAAESALRAVQKCAPFNLPNDKYETWSEVIVHFDPTDMF</sequence>